<reference evidence="1" key="1">
    <citation type="submission" date="2018-06" db="EMBL/GenBank/DDBJ databases">
        <authorList>
            <person name="Zhirakovskaya E."/>
        </authorList>
    </citation>
    <scope>NUCLEOTIDE SEQUENCE</scope>
</reference>
<gene>
    <name evidence="1" type="ORF">MNBD_GAMMA25-1112</name>
</gene>
<dbReference type="Pfam" id="PF13279">
    <property type="entry name" value="4HBT_2"/>
    <property type="match status" value="1"/>
</dbReference>
<dbReference type="EMBL" id="UOFY01000016">
    <property type="protein sequence ID" value="VAX07463.1"/>
    <property type="molecule type" value="Genomic_DNA"/>
</dbReference>
<organism evidence="1">
    <name type="scientific">hydrothermal vent metagenome</name>
    <dbReference type="NCBI Taxonomy" id="652676"/>
    <lineage>
        <taxon>unclassified sequences</taxon>
        <taxon>metagenomes</taxon>
        <taxon>ecological metagenomes</taxon>
    </lineage>
</organism>
<dbReference type="Gene3D" id="3.10.129.10">
    <property type="entry name" value="Hotdog Thioesterase"/>
    <property type="match status" value="1"/>
</dbReference>
<accession>A0A3B1B6D4</accession>
<dbReference type="AlphaFoldDB" id="A0A3B1B6D4"/>
<dbReference type="CDD" id="cd00586">
    <property type="entry name" value="4HBT"/>
    <property type="match status" value="1"/>
</dbReference>
<sequence length="140" mass="15775">MVYRHAIKIPFQDIDAAGVVFYAHLFRYAHEAYDAFMADIKQPLVQFLDEGKIILPLVHAEADYHLPLHYADLITLELVVEKIGANHFCLGYRGMNEENICVASIKTVHVTCGAQTKNKMPMPTGLQLALAAYQIDEDKD</sequence>
<protein>
    <recommendedName>
        <fullName evidence="2">4-hydroxybenzoyl-CoA thioesterase family active site</fullName>
    </recommendedName>
</protein>
<evidence type="ECO:0000313" key="1">
    <source>
        <dbReference type="EMBL" id="VAX07463.1"/>
    </source>
</evidence>
<name>A0A3B1B6D4_9ZZZZ</name>
<proteinExistence type="predicted"/>
<evidence type="ECO:0008006" key="2">
    <source>
        <dbReference type="Google" id="ProtNLM"/>
    </source>
</evidence>
<dbReference type="InterPro" id="IPR029069">
    <property type="entry name" value="HotDog_dom_sf"/>
</dbReference>
<dbReference type="SUPFAM" id="SSF54637">
    <property type="entry name" value="Thioesterase/thiol ester dehydrase-isomerase"/>
    <property type="match status" value="1"/>
</dbReference>